<keyword evidence="2" id="KW-1185">Reference proteome</keyword>
<evidence type="ECO:0000313" key="1">
    <source>
        <dbReference type="EMBL" id="ETN73494.1"/>
    </source>
</evidence>
<protein>
    <submittedName>
        <fullName evidence="1">Uncharacterized protein</fullName>
    </submittedName>
</protein>
<name>W2SUS2_NECAM</name>
<dbReference type="EMBL" id="KI660587">
    <property type="protein sequence ID" value="ETN73494.1"/>
    <property type="molecule type" value="Genomic_DNA"/>
</dbReference>
<gene>
    <name evidence="1" type="ORF">NECAME_18296</name>
</gene>
<proteinExistence type="predicted"/>
<organism evidence="1 2">
    <name type="scientific">Necator americanus</name>
    <name type="common">Human hookworm</name>
    <dbReference type="NCBI Taxonomy" id="51031"/>
    <lineage>
        <taxon>Eukaryota</taxon>
        <taxon>Metazoa</taxon>
        <taxon>Ecdysozoa</taxon>
        <taxon>Nematoda</taxon>
        <taxon>Chromadorea</taxon>
        <taxon>Rhabditida</taxon>
        <taxon>Rhabditina</taxon>
        <taxon>Rhabditomorpha</taxon>
        <taxon>Strongyloidea</taxon>
        <taxon>Ancylostomatidae</taxon>
        <taxon>Bunostominae</taxon>
        <taxon>Necator</taxon>
    </lineage>
</organism>
<reference evidence="2" key="1">
    <citation type="journal article" date="2014" name="Nat. Genet.">
        <title>Genome of the human hookworm Necator americanus.</title>
        <authorList>
            <person name="Tang Y.T."/>
            <person name="Gao X."/>
            <person name="Rosa B.A."/>
            <person name="Abubucker S."/>
            <person name="Hallsworth-Pepin K."/>
            <person name="Martin J."/>
            <person name="Tyagi R."/>
            <person name="Heizer E."/>
            <person name="Zhang X."/>
            <person name="Bhonagiri-Palsikar V."/>
            <person name="Minx P."/>
            <person name="Warren W.C."/>
            <person name="Wang Q."/>
            <person name="Zhan B."/>
            <person name="Hotez P.J."/>
            <person name="Sternberg P.W."/>
            <person name="Dougall A."/>
            <person name="Gaze S.T."/>
            <person name="Mulvenna J."/>
            <person name="Sotillo J."/>
            <person name="Ranganathan S."/>
            <person name="Rabelo E.M."/>
            <person name="Wilson R.K."/>
            <person name="Felgner P.L."/>
            <person name="Bethony J."/>
            <person name="Hawdon J.M."/>
            <person name="Gasser R.B."/>
            <person name="Loukas A."/>
            <person name="Mitreva M."/>
        </authorList>
    </citation>
    <scope>NUCLEOTIDE SEQUENCE [LARGE SCALE GENOMIC DNA]</scope>
</reference>
<sequence length="69" mass="7955">MLVWEGRYMLSACKIACLCDPAYFREDLREIALGFRFLSPNLICDFRKSMSGSTVACRDQQGMKRNGQR</sequence>
<dbReference type="KEGG" id="nai:NECAME_18296"/>
<evidence type="ECO:0000313" key="2">
    <source>
        <dbReference type="Proteomes" id="UP000053676"/>
    </source>
</evidence>
<dbReference type="Proteomes" id="UP000053676">
    <property type="component" value="Unassembled WGS sequence"/>
</dbReference>
<dbReference type="AlphaFoldDB" id="W2SUS2"/>
<accession>W2SUS2</accession>